<gene>
    <name evidence="2" type="ORF">HNS30_22490</name>
</gene>
<name>A0A7Y4NES3_9BACT</name>
<keyword evidence="1" id="KW-0732">Signal</keyword>
<evidence type="ECO:0000256" key="1">
    <source>
        <dbReference type="SAM" id="SignalP"/>
    </source>
</evidence>
<evidence type="ECO:0008006" key="4">
    <source>
        <dbReference type="Google" id="ProtNLM"/>
    </source>
</evidence>
<organism evidence="2 3">
    <name type="scientific">Corallococcus exercitus</name>
    <dbReference type="NCBI Taxonomy" id="2316736"/>
    <lineage>
        <taxon>Bacteria</taxon>
        <taxon>Pseudomonadati</taxon>
        <taxon>Myxococcota</taxon>
        <taxon>Myxococcia</taxon>
        <taxon>Myxococcales</taxon>
        <taxon>Cystobacterineae</taxon>
        <taxon>Myxococcaceae</taxon>
        <taxon>Corallococcus</taxon>
    </lineage>
</organism>
<dbReference type="Proteomes" id="UP000528460">
    <property type="component" value="Unassembled WGS sequence"/>
</dbReference>
<protein>
    <recommendedName>
        <fullName evidence="4">Lipoprotein</fullName>
    </recommendedName>
</protein>
<sequence>MVGCCHLFIRAPFKRVPMKRLLLSALATVSVLSPLACDLEKTTNQITADHVMVGTLLATPQVDVSASALAGYDAGTYGGPDGGDVVSFPGQTAAFVFFGTKSGENAQPEGLSGATVTLRAGSAAGVPLNGQGGGSYGVTSDSTDDLKYTSGATYSFFAEQGGTKYEARVEDSPTKEAIPAFHPAEGFVRINANTAFAFDRPAPPPNQDRTLGFVTVVPLGANGEKGQATYSNVPTTPVEFLQLAATPATFREARVTIPATAFPTSKQTYLVIFQAVRMGGPESDNLFLGSVVMAGTAEVGIVRTN</sequence>
<feature type="signal peptide" evidence="1">
    <location>
        <begin position="1"/>
        <end position="36"/>
    </location>
</feature>
<dbReference type="AlphaFoldDB" id="A0A7Y4NES3"/>
<dbReference type="EMBL" id="JABFJW010000183">
    <property type="protein sequence ID" value="NOK11813.1"/>
    <property type="molecule type" value="Genomic_DNA"/>
</dbReference>
<reference evidence="2 3" key="1">
    <citation type="submission" date="2020-05" db="EMBL/GenBank/DDBJ databases">
        <authorList>
            <person name="Whitworth D."/>
        </authorList>
    </citation>
    <scope>NUCLEOTIDE SEQUENCE [LARGE SCALE GENOMIC DNA]</scope>
    <source>
        <strain evidence="2 3">CA046A</strain>
    </source>
</reference>
<proteinExistence type="predicted"/>
<comment type="caution">
    <text evidence="2">The sequence shown here is derived from an EMBL/GenBank/DDBJ whole genome shotgun (WGS) entry which is preliminary data.</text>
</comment>
<accession>A0A7Y4NES3</accession>
<evidence type="ECO:0000313" key="2">
    <source>
        <dbReference type="EMBL" id="NOK11813.1"/>
    </source>
</evidence>
<evidence type="ECO:0000313" key="3">
    <source>
        <dbReference type="Proteomes" id="UP000528460"/>
    </source>
</evidence>
<feature type="chain" id="PRO_5030529034" description="Lipoprotein" evidence="1">
    <location>
        <begin position="37"/>
        <end position="305"/>
    </location>
</feature>